<reference evidence="2 3" key="1">
    <citation type="submission" date="2020-12" db="EMBL/GenBank/DDBJ databases">
        <title>Complete genome sequence of Mycobacterium heckeshornense JCM 15655T, closely related to a pathogenic non-tuberculous mycobacterial species Mycobacterium xenopi.</title>
        <authorList>
            <person name="Yoshida M."/>
            <person name="Fukano H."/>
            <person name="Asakura T."/>
            <person name="Suzuki M."/>
            <person name="Hoshino Y."/>
        </authorList>
    </citation>
    <scope>NUCLEOTIDE SEQUENCE [LARGE SCALE GENOMIC DNA]</scope>
    <source>
        <strain evidence="2 3">JCM 15655</strain>
    </source>
</reference>
<name>A0A2G8B8H0_9MYCO</name>
<dbReference type="RefSeq" id="WP_048892926.1">
    <property type="nucleotide sequence ID" value="NZ_AP024237.1"/>
</dbReference>
<dbReference type="GO" id="GO:0071281">
    <property type="term" value="P:cellular response to iron ion"/>
    <property type="evidence" value="ECO:0007669"/>
    <property type="project" value="TreeGrafter"/>
</dbReference>
<sequence>MPRLAWVAVVMAACLALIAGACATPPDTGTRLNPACISDFKPDTDYFPDKSTVTDATNFTISYHLSYQVLTVKQPYPNAAPESYVLVRCGAPRPLLAGELTHARQITVPVTTMYSASTTHLGMIAELDQTDVVSGVATAANVVSPRLRQRIATGHIAEFAPGGQVDIETVIAAHPDVLVTQGTDDPSYAKLRDAGVGVIADAEWLEPTPLGRAEWVKVFAALTGTEKKAGELYRTLRDEYRKVAAKTTGVRPVDVLPGEMYHGVWSMPAGGDYAGRLIADAGGSYPWADDKRAGSLQLNFESVFAKAGQAPLWLVISNWTTLNDALAQDNRYTELTAMRTGQVWSATKSLGPGGGNDYWERGVARPDLVLGDLVAILHPDLAPGHQFQFYRQVMRA</sequence>
<evidence type="ECO:0000313" key="2">
    <source>
        <dbReference type="EMBL" id="BCO37330.1"/>
    </source>
</evidence>
<dbReference type="Gene3D" id="3.40.50.1980">
    <property type="entry name" value="Nitrogenase molybdenum iron protein domain"/>
    <property type="match status" value="2"/>
</dbReference>
<dbReference type="InterPro" id="IPR002491">
    <property type="entry name" value="ABC_transptr_periplasmic_BD"/>
</dbReference>
<dbReference type="AlphaFoldDB" id="A0A2G8B8H0"/>
<comment type="similarity">
    <text evidence="1">Belongs to the bacterial solute-binding protein 8 family.</text>
</comment>
<dbReference type="InterPro" id="IPR050902">
    <property type="entry name" value="ABC_Transporter_SBP"/>
</dbReference>
<gene>
    <name evidence="2" type="ORF">MHEC_37630</name>
</gene>
<dbReference type="Proteomes" id="UP000595446">
    <property type="component" value="Chromosome"/>
</dbReference>
<dbReference type="STRING" id="110505.ACT16_18520"/>
<dbReference type="OrthoDB" id="9812528at2"/>
<evidence type="ECO:0000256" key="1">
    <source>
        <dbReference type="ARBA" id="ARBA00008814"/>
    </source>
</evidence>
<evidence type="ECO:0000313" key="3">
    <source>
        <dbReference type="Proteomes" id="UP000595446"/>
    </source>
</evidence>
<dbReference type="PANTHER" id="PTHR30535">
    <property type="entry name" value="VITAMIN B12-BINDING PROTEIN"/>
    <property type="match status" value="1"/>
</dbReference>
<organism evidence="2 3">
    <name type="scientific">Mycobacterium heckeshornense</name>
    <dbReference type="NCBI Taxonomy" id="110505"/>
    <lineage>
        <taxon>Bacteria</taxon>
        <taxon>Bacillati</taxon>
        <taxon>Actinomycetota</taxon>
        <taxon>Actinomycetes</taxon>
        <taxon>Mycobacteriales</taxon>
        <taxon>Mycobacteriaceae</taxon>
        <taxon>Mycobacterium</taxon>
    </lineage>
</organism>
<proteinExistence type="inferred from homology"/>
<dbReference type="EMBL" id="AP024237">
    <property type="protein sequence ID" value="BCO37330.1"/>
    <property type="molecule type" value="Genomic_DNA"/>
</dbReference>
<protein>
    <submittedName>
        <fullName evidence="2">ABC transporter substrate-binding protein</fullName>
    </submittedName>
</protein>
<accession>A0A2G8B8H0</accession>
<dbReference type="PROSITE" id="PS50983">
    <property type="entry name" value="FE_B12_PBP"/>
    <property type="match status" value="1"/>
</dbReference>
<dbReference type="SUPFAM" id="SSF53807">
    <property type="entry name" value="Helical backbone' metal receptor"/>
    <property type="match status" value="1"/>
</dbReference>
<keyword evidence="3" id="KW-1185">Reference proteome</keyword>
<dbReference type="PANTHER" id="PTHR30535:SF34">
    <property type="entry name" value="MOLYBDATE-BINDING PROTEIN MOLA"/>
    <property type="match status" value="1"/>
</dbReference>
<dbReference type="Pfam" id="PF01497">
    <property type="entry name" value="Peripla_BP_2"/>
    <property type="match status" value="1"/>
</dbReference>
<dbReference type="PROSITE" id="PS51257">
    <property type="entry name" value="PROKAR_LIPOPROTEIN"/>
    <property type="match status" value="1"/>
</dbReference>